<gene>
    <name evidence="2" type="ORF">RF55_14206</name>
</gene>
<keyword evidence="2" id="KW-0418">Kinase</keyword>
<feature type="compositionally biased region" description="Polar residues" evidence="1">
    <location>
        <begin position="364"/>
        <end position="373"/>
    </location>
</feature>
<sequence>MENYTVGNINNDFLSQSYSQSIERIAGTKDHIFNFQIPKKLLEVRKKAWVNLFGKYSEEMSDDIELNVDTLEPDEEEKEKEVSVKEYSCGQRIPMRKSATLIQYWINTGNPPYKAFLDENELSETGASLSEKEITLSLYSSIPNVINNEGNKQEFKNIELCSMSKEYIASKTYDQPTINIVTTGNTIQPNMYSQSCEKTDKMNVLSTSQRSLDIQSRDDIVRQFDQTSKRLTGDGENSSASNQDEVLEKDTFCKKGMSEDIIAQEIITKDTSLTALYRKKLYTGRNSPVDLILTKRHSINRLSEAKQSLHPALDSDYMIKRETLLVRKGKNKKLSLYGKKNLGSGKTKRKKKRKRSSISDKNITDTNNELPNNNRIQNYIINSSFNISSDYNNSDKRDDILLSEHNNANIFVKDEMHKQNLASLNLNPVVLLERITPSFKRHESKSAGNTQNHITRENSVHDYKYLNKSNKLYTCEIENVELETIDSDESTILICQCKANAQQCASKESDCSLNLRLSIEDDFFTSSTEEKDGELSSLKNTDISQNKESYSTTLEELPPRLSVNEDCTNVKSREIKVILEQLPSAMESQSLKKDDTVRQNNVSNKSKTFSSNSYGANKIGNVRFREIKVILERLPVSAMESQILNKDDIVRQNNVLNKSKTLSSSSYGANKTAYENVEASIQTVDKIDNYSLRMHTKSKEYNDPRISDTSDNVAEHQIFDKTESDSLFQYKNHSKVSQ</sequence>
<proteinExistence type="predicted"/>
<reference evidence="2 3" key="1">
    <citation type="submission" date="2015-04" db="EMBL/GenBank/DDBJ databases">
        <title>Lasius niger genome sequencing.</title>
        <authorList>
            <person name="Konorov E.A."/>
            <person name="Nikitin M.A."/>
            <person name="Kirill M.V."/>
            <person name="Chang P."/>
        </authorList>
    </citation>
    <scope>NUCLEOTIDE SEQUENCE [LARGE SCALE GENOMIC DNA]</scope>
    <source>
        <tissue evidence="2">Whole</tissue>
    </source>
</reference>
<comment type="caution">
    <text evidence="2">The sequence shown here is derived from an EMBL/GenBank/DDBJ whole genome shotgun (WGS) entry which is preliminary data.</text>
</comment>
<feature type="non-terminal residue" evidence="2">
    <location>
        <position position="738"/>
    </location>
</feature>
<dbReference type="AlphaFoldDB" id="A0A0J7N266"/>
<organism evidence="2 3">
    <name type="scientific">Lasius niger</name>
    <name type="common">Black garden ant</name>
    <dbReference type="NCBI Taxonomy" id="67767"/>
    <lineage>
        <taxon>Eukaryota</taxon>
        <taxon>Metazoa</taxon>
        <taxon>Ecdysozoa</taxon>
        <taxon>Arthropoda</taxon>
        <taxon>Hexapoda</taxon>
        <taxon>Insecta</taxon>
        <taxon>Pterygota</taxon>
        <taxon>Neoptera</taxon>
        <taxon>Endopterygota</taxon>
        <taxon>Hymenoptera</taxon>
        <taxon>Apocrita</taxon>
        <taxon>Aculeata</taxon>
        <taxon>Formicoidea</taxon>
        <taxon>Formicidae</taxon>
        <taxon>Formicinae</taxon>
        <taxon>Lasius</taxon>
        <taxon>Lasius</taxon>
    </lineage>
</organism>
<dbReference type="PaxDb" id="67767-A0A0J7N266"/>
<feature type="region of interest" description="Disordered" evidence="1">
    <location>
        <begin position="336"/>
        <end position="373"/>
    </location>
</feature>
<protein>
    <submittedName>
        <fullName evidence="2">Putative serine threonine-protein kinase</fullName>
    </submittedName>
</protein>
<feature type="compositionally biased region" description="Basic residues" evidence="1">
    <location>
        <begin position="346"/>
        <end position="356"/>
    </location>
</feature>
<dbReference type="GO" id="GO:0016301">
    <property type="term" value="F:kinase activity"/>
    <property type="evidence" value="ECO:0007669"/>
    <property type="project" value="UniProtKB-KW"/>
</dbReference>
<name>A0A0J7N266_LASNI</name>
<evidence type="ECO:0000313" key="2">
    <source>
        <dbReference type="EMBL" id="KMQ86745.1"/>
    </source>
</evidence>
<keyword evidence="3" id="KW-1185">Reference proteome</keyword>
<evidence type="ECO:0000256" key="1">
    <source>
        <dbReference type="SAM" id="MobiDB-lite"/>
    </source>
</evidence>
<feature type="compositionally biased region" description="Polar residues" evidence="1">
    <location>
        <begin position="598"/>
        <end position="610"/>
    </location>
</feature>
<dbReference type="OrthoDB" id="7617269at2759"/>
<accession>A0A0J7N266</accession>
<keyword evidence="2" id="KW-0808">Transferase</keyword>
<feature type="region of interest" description="Disordered" evidence="1">
    <location>
        <begin position="528"/>
        <end position="555"/>
    </location>
</feature>
<dbReference type="EMBL" id="LBMM01011600">
    <property type="protein sequence ID" value="KMQ86745.1"/>
    <property type="molecule type" value="Genomic_DNA"/>
</dbReference>
<dbReference type="Proteomes" id="UP000036403">
    <property type="component" value="Unassembled WGS sequence"/>
</dbReference>
<evidence type="ECO:0000313" key="3">
    <source>
        <dbReference type="Proteomes" id="UP000036403"/>
    </source>
</evidence>
<feature type="region of interest" description="Disordered" evidence="1">
    <location>
        <begin position="588"/>
        <end position="610"/>
    </location>
</feature>
<feature type="compositionally biased region" description="Polar residues" evidence="1">
    <location>
        <begin position="537"/>
        <end position="554"/>
    </location>
</feature>